<accession>A0ABV1SL06</accession>
<evidence type="ECO:0000259" key="1">
    <source>
        <dbReference type="Pfam" id="PF20056"/>
    </source>
</evidence>
<dbReference type="Proteomes" id="UP001438953">
    <property type="component" value="Unassembled WGS sequence"/>
</dbReference>
<sequence length="101" mass="11241">MTDPRTLNMHAALVDRMGDVVGVDFTQAKAQGHMSDAEWSQTVTRCTQCSQPGKCREFLAAREAPEDRETVAAQAPDYCNNRRLMGRLQRLMTEDAPIAAE</sequence>
<evidence type="ECO:0000313" key="3">
    <source>
        <dbReference type="Proteomes" id="UP001438953"/>
    </source>
</evidence>
<organism evidence="2 3">
    <name type="scientific">Thioclava kandeliae</name>
    <dbReference type="NCBI Taxonomy" id="3070818"/>
    <lineage>
        <taxon>Bacteria</taxon>
        <taxon>Pseudomonadati</taxon>
        <taxon>Pseudomonadota</taxon>
        <taxon>Alphaproteobacteria</taxon>
        <taxon>Rhodobacterales</taxon>
        <taxon>Paracoccaceae</taxon>
        <taxon>Thioclava</taxon>
    </lineage>
</organism>
<dbReference type="InterPro" id="IPR045601">
    <property type="entry name" value="DUF6455"/>
</dbReference>
<dbReference type="RefSeq" id="WP_339114785.1">
    <property type="nucleotide sequence ID" value="NZ_JAYWLC010000021.1"/>
</dbReference>
<name>A0ABV1SL06_9RHOB</name>
<dbReference type="Pfam" id="PF20056">
    <property type="entry name" value="DUF6455"/>
    <property type="match status" value="1"/>
</dbReference>
<proteinExistence type="predicted"/>
<gene>
    <name evidence="2" type="ORF">VSX56_17575</name>
</gene>
<reference evidence="2 3" key="1">
    <citation type="submission" date="2024-06" db="EMBL/GenBank/DDBJ databases">
        <title>Thioclava kandeliae sp. nov. from a rhizosphere soil sample of Kandelia candel in a mangrove.</title>
        <authorList>
            <person name="Mu T."/>
        </authorList>
    </citation>
    <scope>NUCLEOTIDE SEQUENCE [LARGE SCALE GENOMIC DNA]</scope>
    <source>
        <strain evidence="2 3">CPCC 100088</strain>
    </source>
</reference>
<protein>
    <submittedName>
        <fullName evidence="2">DUF6455 family protein</fullName>
    </submittedName>
</protein>
<feature type="domain" description="DUF6455" evidence="1">
    <location>
        <begin position="1"/>
        <end position="90"/>
    </location>
</feature>
<keyword evidence="3" id="KW-1185">Reference proteome</keyword>
<evidence type="ECO:0000313" key="2">
    <source>
        <dbReference type="EMBL" id="MER5173578.1"/>
    </source>
</evidence>
<dbReference type="EMBL" id="JAYWLC010000021">
    <property type="protein sequence ID" value="MER5173578.1"/>
    <property type="molecule type" value="Genomic_DNA"/>
</dbReference>
<comment type="caution">
    <text evidence="2">The sequence shown here is derived from an EMBL/GenBank/DDBJ whole genome shotgun (WGS) entry which is preliminary data.</text>
</comment>